<dbReference type="InterPro" id="IPR043504">
    <property type="entry name" value="Peptidase_S1_PA_chymotrypsin"/>
</dbReference>
<dbReference type="SMART" id="SM00020">
    <property type="entry name" value="Tryp_SPc"/>
    <property type="match status" value="1"/>
</dbReference>
<name>A0AAN8X400_HALRR</name>
<dbReference type="Proteomes" id="UP001381693">
    <property type="component" value="Unassembled WGS sequence"/>
</dbReference>
<evidence type="ECO:0000313" key="3">
    <source>
        <dbReference type="EMBL" id="KAK7075791.1"/>
    </source>
</evidence>
<organism evidence="3 4">
    <name type="scientific">Halocaridina rubra</name>
    <name type="common">Hawaiian red shrimp</name>
    <dbReference type="NCBI Taxonomy" id="373956"/>
    <lineage>
        <taxon>Eukaryota</taxon>
        <taxon>Metazoa</taxon>
        <taxon>Ecdysozoa</taxon>
        <taxon>Arthropoda</taxon>
        <taxon>Crustacea</taxon>
        <taxon>Multicrustacea</taxon>
        <taxon>Malacostraca</taxon>
        <taxon>Eumalacostraca</taxon>
        <taxon>Eucarida</taxon>
        <taxon>Decapoda</taxon>
        <taxon>Pleocyemata</taxon>
        <taxon>Caridea</taxon>
        <taxon>Atyoidea</taxon>
        <taxon>Atyidae</taxon>
        <taxon>Halocaridina</taxon>
    </lineage>
</organism>
<dbReference type="GO" id="GO:0006508">
    <property type="term" value="P:proteolysis"/>
    <property type="evidence" value="ECO:0007669"/>
    <property type="project" value="InterPro"/>
</dbReference>
<dbReference type="InterPro" id="IPR001254">
    <property type="entry name" value="Trypsin_dom"/>
</dbReference>
<feature type="region of interest" description="Disordered" evidence="1">
    <location>
        <begin position="192"/>
        <end position="215"/>
    </location>
</feature>
<gene>
    <name evidence="3" type="ORF">SK128_026414</name>
</gene>
<dbReference type="Pfam" id="PF00089">
    <property type="entry name" value="Trypsin"/>
    <property type="match status" value="1"/>
</dbReference>
<dbReference type="EMBL" id="JAXCGZ010010127">
    <property type="protein sequence ID" value="KAK7075791.1"/>
    <property type="molecule type" value="Genomic_DNA"/>
</dbReference>
<dbReference type="Gene3D" id="2.40.10.10">
    <property type="entry name" value="Trypsin-like serine proteases"/>
    <property type="match status" value="1"/>
</dbReference>
<evidence type="ECO:0000259" key="2">
    <source>
        <dbReference type="PROSITE" id="PS50240"/>
    </source>
</evidence>
<dbReference type="InterPro" id="IPR009003">
    <property type="entry name" value="Peptidase_S1_PA"/>
</dbReference>
<dbReference type="SUPFAM" id="SSF50494">
    <property type="entry name" value="Trypsin-like serine proteases"/>
    <property type="match status" value="1"/>
</dbReference>
<dbReference type="PANTHER" id="PTHR24258:SF140">
    <property type="entry name" value="BCDNA.GH08420-RELATED"/>
    <property type="match status" value="1"/>
</dbReference>
<feature type="domain" description="Peptidase S1" evidence="2">
    <location>
        <begin position="398"/>
        <end position="655"/>
    </location>
</feature>
<feature type="non-terminal residue" evidence="3">
    <location>
        <position position="1"/>
    </location>
</feature>
<accession>A0AAN8X400</accession>
<evidence type="ECO:0000256" key="1">
    <source>
        <dbReference type="SAM" id="MobiDB-lite"/>
    </source>
</evidence>
<proteinExistence type="predicted"/>
<keyword evidence="4" id="KW-1185">Reference proteome</keyword>
<comment type="caution">
    <text evidence="3">The sequence shown here is derived from an EMBL/GenBank/DDBJ whole genome shotgun (WGS) entry which is preliminary data.</text>
</comment>
<feature type="region of interest" description="Disordered" evidence="1">
    <location>
        <begin position="129"/>
        <end position="159"/>
    </location>
</feature>
<evidence type="ECO:0000313" key="4">
    <source>
        <dbReference type="Proteomes" id="UP001381693"/>
    </source>
</evidence>
<dbReference type="GO" id="GO:0004252">
    <property type="term" value="F:serine-type endopeptidase activity"/>
    <property type="evidence" value="ECO:0007669"/>
    <property type="project" value="InterPro"/>
</dbReference>
<protein>
    <recommendedName>
        <fullName evidence="2">Peptidase S1 domain-containing protein</fullName>
    </recommendedName>
</protein>
<dbReference type="PANTHER" id="PTHR24258">
    <property type="entry name" value="SERINE PROTEASE-RELATED"/>
    <property type="match status" value="1"/>
</dbReference>
<dbReference type="PROSITE" id="PS50240">
    <property type="entry name" value="TRYPSIN_DOM"/>
    <property type="match status" value="1"/>
</dbReference>
<dbReference type="CDD" id="cd00190">
    <property type="entry name" value="Tryp_SPc"/>
    <property type="match status" value="1"/>
</dbReference>
<reference evidence="3 4" key="1">
    <citation type="submission" date="2023-11" db="EMBL/GenBank/DDBJ databases">
        <title>Halocaridina rubra genome assembly.</title>
        <authorList>
            <person name="Smith C."/>
        </authorList>
    </citation>
    <scope>NUCLEOTIDE SEQUENCE [LARGE SCALE GENOMIC DNA]</scope>
    <source>
        <strain evidence="3">EP-1</strain>
        <tissue evidence="3">Whole</tissue>
    </source>
</reference>
<sequence length="668" mass="72467">LFVIQGVTTCINGTGYCMLGKNCSVDVDFLPDVTGGHCLGLRDAFTPKIDFVCCKYNPFGKVTSDPPTTTINSYTITDVFSLIDEEVGNQQMEDEFPEDINPENVIDIVGVVTDFTGIVGLVTRPWTGTFPTKASSPTTTPMTPTTPTTTSPPASPGTPADINQITVDFLTEEAPNVATAETTENYNEIPTDVGEHPISSHQDDQTTEPDQIESTTNPLIPTVEEVAYVAVVINNDNDIASTHSPVVTPLDISADEFDESIIIFPDNPIVSKLPPLEVEALEAVTDSIVHVNTVKETISVTDSGKVQDNHAEVSINTPAESTFAEPKPDTAHISLSQESSAVIDNDQLEVNHLQEPNNIDYDYYSEYPDQLLLQPVNHNICGFKSFKNYINKESSSRILGGVVASTVEWCWVAAIMERRQGGDKYVCTGSLVESNLVLTTATCLKRLESRDLSNYIVVLGDSNLREDLPYGIQFHAVMEIVLHPNYFTSGGAHANDIGVVRLRDHATLSDNVCLLCMAQQDAIFPAQSCSVAGYGIGDVPYSMLRDVSAIVPSDGILRQMSVPVLKKNTCQGALQNLTGSEILSTSDTFICAGGLADGNACYSTMDGGSPLACEAGGRWFLAGIVSWSRDCENQDVPNIYTRVSAFSNWLQSTYLRMLGFLTHQIRLV</sequence>
<dbReference type="AlphaFoldDB" id="A0AAN8X400"/>